<dbReference type="AlphaFoldDB" id="A0AA36B2M5"/>
<keyword evidence="10" id="KW-1133">Transmembrane helix</keyword>
<dbReference type="Pfam" id="PF00067">
    <property type="entry name" value="p450"/>
    <property type="match status" value="1"/>
</dbReference>
<dbReference type="PANTHER" id="PTHR24279">
    <property type="entry name" value="CYTOCHROME P450"/>
    <property type="match status" value="1"/>
</dbReference>
<comment type="cofactor">
    <cofactor evidence="1 8">
        <name>heme</name>
        <dbReference type="ChEBI" id="CHEBI:30413"/>
    </cofactor>
</comment>
<feature type="transmembrane region" description="Helical" evidence="10">
    <location>
        <begin position="12"/>
        <end position="34"/>
    </location>
</feature>
<gene>
    <name evidence="11" type="ORF">OCTVUL_1B016602</name>
</gene>
<dbReference type="InterPro" id="IPR036396">
    <property type="entry name" value="Cyt_P450_sf"/>
</dbReference>
<evidence type="ECO:0000256" key="10">
    <source>
        <dbReference type="SAM" id="Phobius"/>
    </source>
</evidence>
<dbReference type="InterPro" id="IPR001128">
    <property type="entry name" value="Cyt_P450"/>
</dbReference>
<keyword evidence="10" id="KW-0812">Transmembrane</keyword>
<dbReference type="GO" id="GO:0004497">
    <property type="term" value="F:monooxygenase activity"/>
    <property type="evidence" value="ECO:0007669"/>
    <property type="project" value="UniProtKB-KW"/>
</dbReference>
<evidence type="ECO:0000256" key="5">
    <source>
        <dbReference type="ARBA" id="ARBA00023002"/>
    </source>
</evidence>
<keyword evidence="7 9" id="KW-0503">Monooxygenase</keyword>
<reference evidence="11" key="1">
    <citation type="submission" date="2023-08" db="EMBL/GenBank/DDBJ databases">
        <authorList>
            <person name="Alioto T."/>
            <person name="Alioto T."/>
            <person name="Gomez Garrido J."/>
        </authorList>
    </citation>
    <scope>NUCLEOTIDE SEQUENCE</scope>
</reference>
<evidence type="ECO:0000313" key="12">
    <source>
        <dbReference type="Proteomes" id="UP001162480"/>
    </source>
</evidence>
<evidence type="ECO:0000256" key="2">
    <source>
        <dbReference type="ARBA" id="ARBA00010617"/>
    </source>
</evidence>
<organism evidence="11 12">
    <name type="scientific">Octopus vulgaris</name>
    <name type="common">Common octopus</name>
    <dbReference type="NCBI Taxonomy" id="6645"/>
    <lineage>
        <taxon>Eukaryota</taxon>
        <taxon>Metazoa</taxon>
        <taxon>Spiralia</taxon>
        <taxon>Lophotrochozoa</taxon>
        <taxon>Mollusca</taxon>
        <taxon>Cephalopoda</taxon>
        <taxon>Coleoidea</taxon>
        <taxon>Octopodiformes</taxon>
        <taxon>Octopoda</taxon>
        <taxon>Incirrata</taxon>
        <taxon>Octopodidae</taxon>
        <taxon>Octopus</taxon>
    </lineage>
</organism>
<evidence type="ECO:0000256" key="8">
    <source>
        <dbReference type="PIRSR" id="PIRSR602401-1"/>
    </source>
</evidence>
<dbReference type="SUPFAM" id="SSF48264">
    <property type="entry name" value="Cytochrome P450"/>
    <property type="match status" value="1"/>
</dbReference>
<keyword evidence="3 8" id="KW-0349">Heme</keyword>
<dbReference type="InterPro" id="IPR050479">
    <property type="entry name" value="CYP11_CYP27_families"/>
</dbReference>
<evidence type="ECO:0000256" key="7">
    <source>
        <dbReference type="ARBA" id="ARBA00023033"/>
    </source>
</evidence>
<keyword evidence="10" id="KW-0472">Membrane</keyword>
<protein>
    <submittedName>
        <fullName evidence="11">Cytochrome P450 10-like</fullName>
    </submittedName>
</protein>
<feature type="binding site" description="axial binding residue" evidence="8">
    <location>
        <position position="555"/>
    </location>
    <ligand>
        <name>heme</name>
        <dbReference type="ChEBI" id="CHEBI:30413"/>
    </ligand>
    <ligandPart>
        <name>Fe</name>
        <dbReference type="ChEBI" id="CHEBI:18248"/>
    </ligandPart>
</feature>
<dbReference type="PRINTS" id="PR00463">
    <property type="entry name" value="EP450I"/>
</dbReference>
<evidence type="ECO:0000256" key="4">
    <source>
        <dbReference type="ARBA" id="ARBA00022723"/>
    </source>
</evidence>
<comment type="similarity">
    <text evidence="2 9">Belongs to the cytochrome P450 family.</text>
</comment>
<name>A0AA36B2M5_OCTVU</name>
<evidence type="ECO:0000256" key="6">
    <source>
        <dbReference type="ARBA" id="ARBA00023004"/>
    </source>
</evidence>
<dbReference type="PROSITE" id="PS00086">
    <property type="entry name" value="CYTOCHROME_P450"/>
    <property type="match status" value="1"/>
</dbReference>
<accession>A0AA36B2M5</accession>
<dbReference type="EMBL" id="OX597821">
    <property type="protein sequence ID" value="CAI9726811.1"/>
    <property type="molecule type" value="Genomic_DNA"/>
</dbReference>
<dbReference type="CDD" id="cd11054">
    <property type="entry name" value="CYP24A1-like"/>
    <property type="match status" value="1"/>
</dbReference>
<evidence type="ECO:0000256" key="3">
    <source>
        <dbReference type="ARBA" id="ARBA00022617"/>
    </source>
</evidence>
<dbReference type="GO" id="GO:0016705">
    <property type="term" value="F:oxidoreductase activity, acting on paired donors, with incorporation or reduction of molecular oxygen"/>
    <property type="evidence" value="ECO:0007669"/>
    <property type="project" value="InterPro"/>
</dbReference>
<dbReference type="GO" id="GO:0020037">
    <property type="term" value="F:heme binding"/>
    <property type="evidence" value="ECO:0007669"/>
    <property type="project" value="InterPro"/>
</dbReference>
<keyword evidence="6 8" id="KW-0408">Iron</keyword>
<keyword evidence="4 8" id="KW-0479">Metal-binding</keyword>
<dbReference type="PANTHER" id="PTHR24279:SF120">
    <property type="entry name" value="CYTOCHROME P450"/>
    <property type="match status" value="1"/>
</dbReference>
<dbReference type="Gene3D" id="1.10.630.10">
    <property type="entry name" value="Cytochrome P450"/>
    <property type="match status" value="1"/>
</dbReference>
<evidence type="ECO:0000256" key="9">
    <source>
        <dbReference type="RuleBase" id="RU000461"/>
    </source>
</evidence>
<dbReference type="PRINTS" id="PR00385">
    <property type="entry name" value="P450"/>
</dbReference>
<dbReference type="Proteomes" id="UP001162480">
    <property type="component" value="Chromosome 8"/>
</dbReference>
<evidence type="ECO:0000256" key="1">
    <source>
        <dbReference type="ARBA" id="ARBA00001971"/>
    </source>
</evidence>
<evidence type="ECO:0000313" key="11">
    <source>
        <dbReference type="EMBL" id="CAI9726811.1"/>
    </source>
</evidence>
<dbReference type="InterPro" id="IPR017972">
    <property type="entry name" value="Cyt_P450_CS"/>
</dbReference>
<dbReference type="GO" id="GO:0005506">
    <property type="term" value="F:iron ion binding"/>
    <property type="evidence" value="ECO:0007669"/>
    <property type="project" value="InterPro"/>
</dbReference>
<keyword evidence="12" id="KW-1185">Reference proteome</keyword>
<sequence length="611" mass="70399">MADEDVSKKGWAFPYLSYIFFPTAFYLHIPVAVLEKEENKAVNNRESEREENRRIKVKVKQRKMATFRRLTQQTYKKTVFYSNMRNISTSATGQQRVAELDDTFITECPMRKTLNVLKTYASEERASSNLIGRPFEEIPGPKGLPILGTLLDYFKKDGLSFTKMFEAYNKRALEYGPIFREQITTVKTVVISDLDEYSKVIKAEGRFPNRREMEPMMYHRYQRGIDLGLINSQGEEWHKYRSVLSRKLLLSKEIQQHCSAMDAVANDFITRLDLLQQSENGEVHNLEHEIFKWSMESVGTVLFEERIGCLDPEPPKLALDFIANLVGYFKLMQPLMYNAPIYKVFPTKQWNQFVSFADNVMNIGKTFVERKLNKLQKEIEDGNVNTEETSKFLSYLLTQKSLSLCEATSSAVDLLSGAVETTSNSIVWVLYCLAKNPQVQEEIYKEVCKIVGPGEELTPAKLTSIPLVKACLKEALRIYPITFATSRVTNKDIEVCGYHIPAGTHVQCNVYGLGRNSDVFPQPLEFRPKRWIGNRSDNNGKALYNLTWGHGPRMCIGRRIAEQEIFILLTKIIQNFRLEYHHEDVQPVLNTVMTPDRPLLLKFVPRDPENQ</sequence>
<keyword evidence="5 9" id="KW-0560">Oxidoreductase</keyword>
<proteinExistence type="inferred from homology"/>
<dbReference type="InterPro" id="IPR002401">
    <property type="entry name" value="Cyt_P450_E_grp-I"/>
</dbReference>
<dbReference type="FunFam" id="1.10.630.10:FF:000006">
    <property type="entry name" value="Cytochrome P450 302a1, mitochondrial"/>
    <property type="match status" value="1"/>
</dbReference>